<dbReference type="Proteomes" id="UP001064048">
    <property type="component" value="Chromosome 4"/>
</dbReference>
<name>A0ACC0JJE0_CHOFU</name>
<protein>
    <submittedName>
        <fullName evidence="1">Uncharacterized protein</fullName>
    </submittedName>
</protein>
<proteinExistence type="predicted"/>
<gene>
    <name evidence="1" type="ORF">MSG28_002827</name>
</gene>
<evidence type="ECO:0000313" key="1">
    <source>
        <dbReference type="EMBL" id="KAI8424268.1"/>
    </source>
</evidence>
<comment type="caution">
    <text evidence="1">The sequence shown here is derived from an EMBL/GenBank/DDBJ whole genome shotgun (WGS) entry which is preliminary data.</text>
</comment>
<organism evidence="1 2">
    <name type="scientific">Choristoneura fumiferana</name>
    <name type="common">Spruce budworm moth</name>
    <name type="synonym">Archips fumiferana</name>
    <dbReference type="NCBI Taxonomy" id="7141"/>
    <lineage>
        <taxon>Eukaryota</taxon>
        <taxon>Metazoa</taxon>
        <taxon>Ecdysozoa</taxon>
        <taxon>Arthropoda</taxon>
        <taxon>Hexapoda</taxon>
        <taxon>Insecta</taxon>
        <taxon>Pterygota</taxon>
        <taxon>Neoptera</taxon>
        <taxon>Endopterygota</taxon>
        <taxon>Lepidoptera</taxon>
        <taxon>Glossata</taxon>
        <taxon>Ditrysia</taxon>
        <taxon>Tortricoidea</taxon>
        <taxon>Tortricidae</taxon>
        <taxon>Tortricinae</taxon>
        <taxon>Choristoneura</taxon>
    </lineage>
</organism>
<evidence type="ECO:0000313" key="2">
    <source>
        <dbReference type="Proteomes" id="UP001064048"/>
    </source>
</evidence>
<keyword evidence="2" id="KW-1185">Reference proteome</keyword>
<sequence>MTNPSAKMDQCDFRKSPQAKIPNNRDIVYEDDGFFSDVPASGSLSKSVIAMNRYLKTNLLYDDSEPDTVDAAYFSKESSPKDSIAKYDTDSTKSNDSIEKQNPPSVMTENKLSNIAELVNHADKLTDDYKSMQLMEKSKNEASNSSSPPVETIYKDDQFQIRKLSSSIHNLSSDHEIESENHQEKPVALRGKTGDVKITQNRHTVHEPSDWANRTKIYPDVYAPLPYKSPRRYVESDVNIHYRCPVRQDPLPLVPERELARQQAEHMKRLYREQRRHKYLQENEIHPYDIEMFDASIKELQDMQNRRHQDNFTPSQKTVVPLNRYDEAERIAARAIYAFNGQTPRELSFKKGDLIQVRRQIDSNWYEGELHGRIGLFPYNYVEILKGDVAQSPKKPVVQDGRARAKFDFTAQTNLELPLKKGEVVVLTRRIDQNWWEGRNGTKTGIFPDSYVTVLQEPSQSKPEVQPNQSEKPVASPAAHGLLNGAAKRSMGAHSYLPQPNNPALANAPPATQPLPGYTTKPAQAAMTPSERGYGPPTGKGVDLNNSEPLYVDTNAEAVPYRAMYKYRPQNPDELELNEGDTVYVLEKCDDGWYVGSSQRTGRFGTFPVIEIIFFQLEVKFTRKAFQVIFNMFVCIEIDVKTVVLLRNQVTTWSVSDSARRRSCDACAARPSARAAAADAHTHPLYI</sequence>
<dbReference type="EMBL" id="CM046104">
    <property type="protein sequence ID" value="KAI8424268.1"/>
    <property type="molecule type" value="Genomic_DNA"/>
</dbReference>
<reference evidence="1 2" key="1">
    <citation type="journal article" date="2022" name="Genome Biol. Evol.">
        <title>The Spruce Budworm Genome: Reconstructing the Evolutionary History of Antifreeze Proteins.</title>
        <authorList>
            <person name="Beliveau C."/>
            <person name="Gagne P."/>
            <person name="Picq S."/>
            <person name="Vernygora O."/>
            <person name="Keeling C.I."/>
            <person name="Pinkney K."/>
            <person name="Doucet D."/>
            <person name="Wen F."/>
            <person name="Johnston J.S."/>
            <person name="Maaroufi H."/>
            <person name="Boyle B."/>
            <person name="Laroche J."/>
            <person name="Dewar K."/>
            <person name="Juretic N."/>
            <person name="Blackburn G."/>
            <person name="Nisole A."/>
            <person name="Brunet B."/>
            <person name="Brandao M."/>
            <person name="Lumley L."/>
            <person name="Duan J."/>
            <person name="Quan G."/>
            <person name="Lucarotti C.J."/>
            <person name="Roe A.D."/>
            <person name="Sperling F.A.H."/>
            <person name="Levesque R.C."/>
            <person name="Cusson M."/>
        </authorList>
    </citation>
    <scope>NUCLEOTIDE SEQUENCE [LARGE SCALE GENOMIC DNA]</scope>
    <source>
        <strain evidence="1">Glfc:IPQL:Cfum</strain>
    </source>
</reference>
<accession>A0ACC0JJE0</accession>